<dbReference type="CDD" id="cd00560">
    <property type="entry name" value="PanC"/>
    <property type="match status" value="1"/>
</dbReference>
<dbReference type="InterPro" id="IPR042176">
    <property type="entry name" value="Pantoate_ligase_C"/>
</dbReference>
<evidence type="ECO:0000256" key="2">
    <source>
        <dbReference type="ARBA" id="ARBA00009256"/>
    </source>
</evidence>
<dbReference type="GO" id="GO:0005524">
    <property type="term" value="F:ATP binding"/>
    <property type="evidence" value="ECO:0007669"/>
    <property type="project" value="UniProtKB-KW"/>
</dbReference>
<feature type="binding site" evidence="9">
    <location>
        <position position="61"/>
    </location>
    <ligand>
        <name>(R)-pantoate</name>
        <dbReference type="ChEBI" id="CHEBI:15980"/>
    </ligand>
</feature>
<dbReference type="NCBIfam" id="TIGR00018">
    <property type="entry name" value="panC"/>
    <property type="match status" value="1"/>
</dbReference>
<comment type="miscellaneous">
    <text evidence="9">The reaction proceeds by a bi uni uni bi ping pong mechanism.</text>
</comment>
<dbReference type="FunFam" id="3.40.50.620:FF:000013">
    <property type="entry name" value="Pantothenate synthetase"/>
    <property type="match status" value="1"/>
</dbReference>
<sequence>MEIVRTITQLNTVINAAKKQGSSVGFVPTMGYLHEGHISLVEEARKHDDFIVMSIFVNPLQFGPNEDFERYPRNLQRDEKLAKAANVDVIFYPDIEEMYRSELTCTVQVKKGVNTLCGRTRQGHFDGVATVVLKLFNIVQPTRAYFGMKDAQQVAVIENLIADFNVPVQLMRCKTLREEDGLARSSRNVYLTEIERQQAPEIYRCLKQTVEKIENGERNLAQLKEEMVEFLSTKTIGTLDYVEILSYPSLEETNEIKGEIIIAIALKFAQARLIDNVIITV</sequence>
<dbReference type="GO" id="GO:0004592">
    <property type="term" value="F:pantoate-beta-alanine ligase activity"/>
    <property type="evidence" value="ECO:0007669"/>
    <property type="project" value="UniProtKB-UniRule"/>
</dbReference>
<gene>
    <name evidence="9" type="primary">panC</name>
    <name evidence="11" type="ORF">BKP35_02175</name>
</gene>
<evidence type="ECO:0000256" key="10">
    <source>
        <dbReference type="SAM" id="Coils"/>
    </source>
</evidence>
<accession>A0A1S2LUD6</accession>
<dbReference type="InterPro" id="IPR014729">
    <property type="entry name" value="Rossmann-like_a/b/a_fold"/>
</dbReference>
<evidence type="ECO:0000256" key="8">
    <source>
        <dbReference type="ARBA" id="ARBA00048258"/>
    </source>
</evidence>
<feature type="active site" description="Proton donor" evidence="9">
    <location>
        <position position="37"/>
    </location>
</feature>
<dbReference type="GO" id="GO:0005829">
    <property type="term" value="C:cytosol"/>
    <property type="evidence" value="ECO:0007669"/>
    <property type="project" value="TreeGrafter"/>
</dbReference>
<feature type="binding site" evidence="9">
    <location>
        <begin position="184"/>
        <end position="187"/>
    </location>
    <ligand>
        <name>ATP</name>
        <dbReference type="ChEBI" id="CHEBI:30616"/>
    </ligand>
</feature>
<dbReference type="SUPFAM" id="SSF52374">
    <property type="entry name" value="Nucleotidylyl transferase"/>
    <property type="match status" value="1"/>
</dbReference>
<dbReference type="GO" id="GO:0015940">
    <property type="term" value="P:pantothenate biosynthetic process"/>
    <property type="evidence" value="ECO:0007669"/>
    <property type="project" value="UniProtKB-UniRule"/>
</dbReference>
<comment type="similarity">
    <text evidence="2 9">Belongs to the pantothenate synthetase family.</text>
</comment>
<comment type="caution">
    <text evidence="11">The sequence shown here is derived from an EMBL/GenBank/DDBJ whole genome shotgun (WGS) entry which is preliminary data.</text>
</comment>
<keyword evidence="4 9" id="KW-0436">Ligase</keyword>
<feature type="binding site" evidence="9">
    <location>
        <begin position="30"/>
        <end position="37"/>
    </location>
    <ligand>
        <name>ATP</name>
        <dbReference type="ChEBI" id="CHEBI:30616"/>
    </ligand>
</feature>
<comment type="pathway">
    <text evidence="1 9">Cofactor biosynthesis; (R)-pantothenate biosynthesis; (R)-pantothenate from (R)-pantoate and beta-alanine: step 1/1.</text>
</comment>
<dbReference type="EMBL" id="MLQQ01000001">
    <property type="protein sequence ID" value="OIJ15820.1"/>
    <property type="molecule type" value="Genomic_DNA"/>
</dbReference>
<keyword evidence="5 9" id="KW-0566">Pantothenate biosynthesis</keyword>
<reference evidence="11 12" key="1">
    <citation type="submission" date="2016-10" db="EMBL/GenBank/DDBJ databases">
        <title>Draft genome sequences of four alkaliphilic bacteria belonging to the Anaerobacillus genus.</title>
        <authorList>
            <person name="Bassil N.M."/>
            <person name="Lloyd J.R."/>
        </authorList>
    </citation>
    <scope>NUCLEOTIDE SEQUENCE [LARGE SCALE GENOMIC DNA]</scope>
    <source>
        <strain evidence="11 12">DSM 15340</strain>
    </source>
</reference>
<dbReference type="FunFam" id="3.30.1300.10:FF:000001">
    <property type="entry name" value="Pantothenate synthetase"/>
    <property type="match status" value="1"/>
</dbReference>
<keyword evidence="7 9" id="KW-0067">ATP-binding</keyword>
<dbReference type="InterPro" id="IPR004821">
    <property type="entry name" value="Cyt_trans-like"/>
</dbReference>
<dbReference type="Proteomes" id="UP000180098">
    <property type="component" value="Unassembled WGS sequence"/>
</dbReference>
<dbReference type="AlphaFoldDB" id="A0A1S2LUD6"/>
<evidence type="ECO:0000256" key="1">
    <source>
        <dbReference type="ARBA" id="ARBA00004990"/>
    </source>
</evidence>
<dbReference type="Gene3D" id="3.40.50.620">
    <property type="entry name" value="HUPs"/>
    <property type="match status" value="1"/>
</dbReference>
<organism evidence="11 12">
    <name type="scientific">Anaerobacillus arseniciselenatis</name>
    <dbReference type="NCBI Taxonomy" id="85682"/>
    <lineage>
        <taxon>Bacteria</taxon>
        <taxon>Bacillati</taxon>
        <taxon>Bacillota</taxon>
        <taxon>Bacilli</taxon>
        <taxon>Bacillales</taxon>
        <taxon>Bacillaceae</taxon>
        <taxon>Anaerobacillus</taxon>
    </lineage>
</organism>
<evidence type="ECO:0000313" key="11">
    <source>
        <dbReference type="EMBL" id="OIJ15820.1"/>
    </source>
</evidence>
<evidence type="ECO:0000313" key="12">
    <source>
        <dbReference type="Proteomes" id="UP000180098"/>
    </source>
</evidence>
<evidence type="ECO:0000256" key="3">
    <source>
        <dbReference type="ARBA" id="ARBA00022490"/>
    </source>
</evidence>
<protein>
    <recommendedName>
        <fullName evidence="9">Pantothenate synthetase</fullName>
        <shortName evidence="9">PS</shortName>
        <ecNumber evidence="9">6.3.2.1</ecNumber>
    </recommendedName>
    <alternativeName>
        <fullName evidence="9">Pantoate--beta-alanine ligase</fullName>
    </alternativeName>
    <alternativeName>
        <fullName evidence="9">Pantoate-activating enzyme</fullName>
    </alternativeName>
</protein>
<dbReference type="PANTHER" id="PTHR21299">
    <property type="entry name" value="CYTIDYLATE KINASE/PANTOATE-BETA-ALANINE LIGASE"/>
    <property type="match status" value="1"/>
</dbReference>
<feature type="binding site" evidence="9">
    <location>
        <begin position="147"/>
        <end position="150"/>
    </location>
    <ligand>
        <name>ATP</name>
        <dbReference type="ChEBI" id="CHEBI:30616"/>
    </ligand>
</feature>
<proteinExistence type="inferred from homology"/>
<dbReference type="PANTHER" id="PTHR21299:SF1">
    <property type="entry name" value="PANTOATE--BETA-ALANINE LIGASE"/>
    <property type="match status" value="1"/>
</dbReference>
<comment type="subunit">
    <text evidence="9">Homodimer.</text>
</comment>
<feature type="coiled-coil region" evidence="10">
    <location>
        <begin position="206"/>
        <end position="233"/>
    </location>
</feature>
<dbReference type="HAMAP" id="MF_00158">
    <property type="entry name" value="PanC"/>
    <property type="match status" value="1"/>
</dbReference>
<dbReference type="NCBIfam" id="TIGR00125">
    <property type="entry name" value="cyt_tran_rel"/>
    <property type="match status" value="1"/>
</dbReference>
<dbReference type="Pfam" id="PF02569">
    <property type="entry name" value="Pantoate_ligase"/>
    <property type="match status" value="1"/>
</dbReference>
<comment type="catalytic activity">
    <reaction evidence="8 9">
        <text>(R)-pantoate + beta-alanine + ATP = (R)-pantothenate + AMP + diphosphate + H(+)</text>
        <dbReference type="Rhea" id="RHEA:10912"/>
        <dbReference type="ChEBI" id="CHEBI:15378"/>
        <dbReference type="ChEBI" id="CHEBI:15980"/>
        <dbReference type="ChEBI" id="CHEBI:29032"/>
        <dbReference type="ChEBI" id="CHEBI:30616"/>
        <dbReference type="ChEBI" id="CHEBI:33019"/>
        <dbReference type="ChEBI" id="CHEBI:57966"/>
        <dbReference type="ChEBI" id="CHEBI:456215"/>
        <dbReference type="EC" id="6.3.2.1"/>
    </reaction>
</comment>
<dbReference type="RefSeq" id="WP_071311745.1">
    <property type="nucleotide sequence ID" value="NZ_MLQQ01000001.1"/>
</dbReference>
<feature type="binding site" evidence="9">
    <location>
        <position position="61"/>
    </location>
    <ligand>
        <name>beta-alanine</name>
        <dbReference type="ChEBI" id="CHEBI:57966"/>
    </ligand>
</feature>
<feature type="binding site" evidence="9">
    <location>
        <position position="153"/>
    </location>
    <ligand>
        <name>(R)-pantoate</name>
        <dbReference type="ChEBI" id="CHEBI:15980"/>
    </ligand>
</feature>
<dbReference type="OrthoDB" id="9773087at2"/>
<dbReference type="UniPathway" id="UPA00028">
    <property type="reaction ID" value="UER00005"/>
</dbReference>
<dbReference type="Gene3D" id="3.30.1300.10">
    <property type="entry name" value="Pantoate-beta-alanine ligase, C-terminal domain"/>
    <property type="match status" value="1"/>
</dbReference>
<comment type="subcellular location">
    <subcellularLocation>
        <location evidence="9">Cytoplasm</location>
    </subcellularLocation>
</comment>
<feature type="binding site" evidence="9">
    <location>
        <position position="176"/>
    </location>
    <ligand>
        <name>ATP</name>
        <dbReference type="ChEBI" id="CHEBI:30616"/>
    </ligand>
</feature>
<comment type="function">
    <text evidence="9">Catalyzes the condensation of pantoate with beta-alanine in an ATP-dependent reaction via a pantoyl-adenylate intermediate.</text>
</comment>
<dbReference type="EC" id="6.3.2.1" evidence="9"/>
<keyword evidence="6 9" id="KW-0547">Nucleotide-binding</keyword>
<evidence type="ECO:0000256" key="9">
    <source>
        <dbReference type="HAMAP-Rule" id="MF_00158"/>
    </source>
</evidence>
<evidence type="ECO:0000256" key="4">
    <source>
        <dbReference type="ARBA" id="ARBA00022598"/>
    </source>
</evidence>
<evidence type="ECO:0000256" key="6">
    <source>
        <dbReference type="ARBA" id="ARBA00022741"/>
    </source>
</evidence>
<keyword evidence="3 9" id="KW-0963">Cytoplasm</keyword>
<keyword evidence="10" id="KW-0175">Coiled coil</keyword>
<keyword evidence="12" id="KW-1185">Reference proteome</keyword>
<evidence type="ECO:0000256" key="5">
    <source>
        <dbReference type="ARBA" id="ARBA00022655"/>
    </source>
</evidence>
<name>A0A1S2LUD6_9BACI</name>
<evidence type="ECO:0000256" key="7">
    <source>
        <dbReference type="ARBA" id="ARBA00022840"/>
    </source>
</evidence>
<dbReference type="InterPro" id="IPR003721">
    <property type="entry name" value="Pantoate_ligase"/>
</dbReference>